<feature type="transmembrane region" description="Helical" evidence="1">
    <location>
        <begin position="394"/>
        <end position="414"/>
    </location>
</feature>
<feature type="transmembrane region" description="Helical" evidence="1">
    <location>
        <begin position="461"/>
        <end position="481"/>
    </location>
</feature>
<keyword evidence="1" id="KW-0472">Membrane</keyword>
<proteinExistence type="predicted"/>
<feature type="transmembrane region" description="Helical" evidence="1">
    <location>
        <begin position="241"/>
        <end position="261"/>
    </location>
</feature>
<feature type="transmembrane region" description="Helical" evidence="1">
    <location>
        <begin position="426"/>
        <end position="449"/>
    </location>
</feature>
<evidence type="ECO:0000313" key="2">
    <source>
        <dbReference type="EMBL" id="MCC2166566.1"/>
    </source>
</evidence>
<dbReference type="AlphaFoldDB" id="A0AAE3ARP5"/>
<dbReference type="Proteomes" id="UP001199355">
    <property type="component" value="Unassembled WGS sequence"/>
</dbReference>
<comment type="caution">
    <text evidence="2">The sequence shown here is derived from an EMBL/GenBank/DDBJ whole genome shotgun (WGS) entry which is preliminary data.</text>
</comment>
<feature type="transmembrane region" description="Helical" evidence="1">
    <location>
        <begin position="62"/>
        <end position="88"/>
    </location>
</feature>
<accession>A0AAE3ARP5</accession>
<feature type="transmembrane region" description="Helical" evidence="1">
    <location>
        <begin position="369"/>
        <end position="387"/>
    </location>
</feature>
<feature type="transmembrane region" description="Helical" evidence="1">
    <location>
        <begin position="168"/>
        <end position="189"/>
    </location>
</feature>
<reference evidence="2 3" key="1">
    <citation type="submission" date="2021-10" db="EMBL/GenBank/DDBJ databases">
        <title>Anaerobic single-cell dispensing facilitates the cultivation of human gut bacteria.</title>
        <authorList>
            <person name="Afrizal A."/>
        </authorList>
    </citation>
    <scope>NUCLEOTIDE SEQUENCE [LARGE SCALE GENOMIC DNA]</scope>
    <source>
        <strain evidence="2 3">CLA-AA-H244</strain>
    </source>
</reference>
<protein>
    <submittedName>
        <fullName evidence="2">Uncharacterized protein</fullName>
    </submittedName>
</protein>
<keyword evidence="3" id="KW-1185">Reference proteome</keyword>
<name>A0AAE3ARP5_9FIRM</name>
<evidence type="ECO:0000256" key="1">
    <source>
        <dbReference type="SAM" id="Phobius"/>
    </source>
</evidence>
<gene>
    <name evidence="2" type="ORF">LKD45_02430</name>
</gene>
<dbReference type="RefSeq" id="WP_308727653.1">
    <property type="nucleotide sequence ID" value="NZ_JAJEQF010000003.1"/>
</dbReference>
<dbReference type="EMBL" id="JAJEQF010000003">
    <property type="protein sequence ID" value="MCC2166566.1"/>
    <property type="molecule type" value="Genomic_DNA"/>
</dbReference>
<organism evidence="2 3">
    <name type="scientific">Gallintestinimicrobium propionicum</name>
    <dbReference type="NCBI Taxonomy" id="2981770"/>
    <lineage>
        <taxon>Bacteria</taxon>
        <taxon>Bacillati</taxon>
        <taxon>Bacillota</taxon>
        <taxon>Clostridia</taxon>
        <taxon>Lachnospirales</taxon>
        <taxon>Lachnospiraceae</taxon>
        <taxon>Gallintestinimicrobium</taxon>
    </lineage>
</organism>
<keyword evidence="1" id="KW-0812">Transmembrane</keyword>
<keyword evidence="1" id="KW-1133">Transmembrane helix</keyword>
<sequence length="632" mass="70793">MAGKQFLKKHENCILSLAMALILAGILAARFDFYYDLNDDVLIKDILSGVYSGTPDGHTMQLLYPLGALLALLYRGLSIPVFGAFLLFCQFGSIWAVGYRSTVLVDEERAARDGASFAPGMCSAASAARLAEPAVCSAWNTTAARLGIKGVLLFAETLFWFAAMGSHLVYLQYTVTAGMLAGAAIFWVVTAKGKERFWALLLYWLSFCLRPEMALLCLPLAGAGGLCIWGREKQIFSKESLRHYLGLFAALVIGMGVFYGLDVLAYSDPDWKDFRRFFDERTILYDYHLDFVEQYDENREAYEETGVSRTLQEMLKNYNFGAADEIDTQMLSSLAVQAKKTDAEESVLSQVKKAIWRLAHENWLSKSDLPWNFVWLAVVFAWCSCCLQKGNRRYFWQPVFVVCVGGMLWSYLLMQGRMVDRVTHPLYLAQILLAAGLWGTATSTAAPGINTRSTGRIHTAMTAAVCGVILLLCILRIPGMWQGVAQEQTRRETVNRTNEDVFAYCRKHASTLFLEDVYSTVAYSEKIMLDRDKPFNYDLLGGWLVKSPLTKQKLSAFGYASMGEAARSSEKVCLLADEGTDMSWLTEYLKERGEPGMLLRIGSAGEGVEVYQFLSEERINEMFRGEEIDAED</sequence>
<feature type="transmembrane region" description="Helical" evidence="1">
    <location>
        <begin position="201"/>
        <end position="229"/>
    </location>
</feature>
<evidence type="ECO:0000313" key="3">
    <source>
        <dbReference type="Proteomes" id="UP001199355"/>
    </source>
</evidence>